<comment type="subcellular location">
    <subcellularLocation>
        <location evidence="2">Chromosome</location>
        <location evidence="2">Centromere</location>
        <location evidence="2">Kinetochore</location>
    </subcellularLocation>
    <subcellularLocation>
        <location evidence="1">Nucleus</location>
    </subcellularLocation>
</comment>
<dbReference type="GO" id="GO:0007059">
    <property type="term" value="P:chromosome segregation"/>
    <property type="evidence" value="ECO:0007669"/>
    <property type="project" value="TreeGrafter"/>
</dbReference>
<dbReference type="GO" id="GO:0000776">
    <property type="term" value="C:kinetochore"/>
    <property type="evidence" value="ECO:0007669"/>
    <property type="project" value="UniProtKB-KW"/>
</dbReference>
<keyword evidence="10" id="KW-1185">Reference proteome</keyword>
<comment type="similarity">
    <text evidence="7">Belongs to the CENP-W/WIP1 family.</text>
</comment>
<keyword evidence="5" id="KW-0539">Nucleus</keyword>
<proteinExistence type="inferred from homology"/>
<sequence length="319" mass="35836">MAKPPRAAVRKILRHHEPTVRVGESVDLMVSKVYVNYLMFLRRLAEEAAVEASKEGGKRVEDQDVESAVQHRGYPARASERATLLERIKTLQAEKEVLLAKFEATPTRCTSSQDALDALRELGAQRAQRSDIDAYMSRFMQLGSSWDGTLSQMSALEKNLEPSAILKMFLWALLQNESFFAPSPSRSRSASRRGAARTDRDSESTEQAAPEEGMPWQMLCNALEMDLSRKGAKFHEMRRKAKSLASQLWLAKSRLRMLHETIVTSRDGVDRKCSSLLESLPEKDCIMLLERVEAGTGRPLDSQAPSNFFSSISPWNSES</sequence>
<dbReference type="GO" id="GO:0046982">
    <property type="term" value="F:protein heterodimerization activity"/>
    <property type="evidence" value="ECO:0007669"/>
    <property type="project" value="InterPro"/>
</dbReference>
<evidence type="ECO:0000256" key="3">
    <source>
        <dbReference type="ARBA" id="ARBA00022454"/>
    </source>
</evidence>
<feature type="region of interest" description="Disordered" evidence="8">
    <location>
        <begin position="52"/>
        <end position="73"/>
    </location>
</feature>
<dbReference type="InParanoid" id="A0A2R5GE55"/>
<gene>
    <name evidence="9" type="ORF">FCC1311_054442</name>
</gene>
<evidence type="ECO:0000256" key="2">
    <source>
        <dbReference type="ARBA" id="ARBA00004629"/>
    </source>
</evidence>
<dbReference type="Pfam" id="PF15510">
    <property type="entry name" value="CENP-W"/>
    <property type="match status" value="1"/>
</dbReference>
<dbReference type="InterPro" id="IPR009072">
    <property type="entry name" value="Histone-fold"/>
</dbReference>
<dbReference type="Gene3D" id="1.10.20.10">
    <property type="entry name" value="Histone, subunit A"/>
    <property type="match status" value="1"/>
</dbReference>
<dbReference type="GO" id="GO:0005654">
    <property type="term" value="C:nucleoplasm"/>
    <property type="evidence" value="ECO:0007669"/>
    <property type="project" value="TreeGrafter"/>
</dbReference>
<feature type="compositionally biased region" description="Polar residues" evidence="8">
    <location>
        <begin position="303"/>
        <end position="319"/>
    </location>
</feature>
<evidence type="ECO:0000256" key="4">
    <source>
        <dbReference type="ARBA" id="ARBA00022838"/>
    </source>
</evidence>
<organism evidence="9 10">
    <name type="scientific">Hondaea fermentalgiana</name>
    <dbReference type="NCBI Taxonomy" id="2315210"/>
    <lineage>
        <taxon>Eukaryota</taxon>
        <taxon>Sar</taxon>
        <taxon>Stramenopiles</taxon>
        <taxon>Bigyra</taxon>
        <taxon>Labyrinthulomycetes</taxon>
        <taxon>Thraustochytrida</taxon>
        <taxon>Thraustochytriidae</taxon>
        <taxon>Hondaea</taxon>
    </lineage>
</organism>
<feature type="region of interest" description="Disordered" evidence="8">
    <location>
        <begin position="300"/>
        <end position="319"/>
    </location>
</feature>
<evidence type="ECO:0008006" key="11">
    <source>
        <dbReference type="Google" id="ProtNLM"/>
    </source>
</evidence>
<dbReference type="PANTHER" id="PTHR34832">
    <property type="entry name" value="CENTROMERE PROTEIN W"/>
    <property type="match status" value="1"/>
</dbReference>
<dbReference type="InterPro" id="IPR052484">
    <property type="entry name" value="CENP-W/WIP1"/>
</dbReference>
<dbReference type="GO" id="GO:0003677">
    <property type="term" value="F:DNA binding"/>
    <property type="evidence" value="ECO:0007669"/>
    <property type="project" value="InterPro"/>
</dbReference>
<accession>A0A2R5GE55</accession>
<dbReference type="CDD" id="cd13732">
    <property type="entry name" value="HFD_CENP-W"/>
    <property type="match status" value="1"/>
</dbReference>
<dbReference type="Proteomes" id="UP000241890">
    <property type="component" value="Unassembled WGS sequence"/>
</dbReference>
<dbReference type="PANTHER" id="PTHR34832:SF1">
    <property type="entry name" value="CENTROMERE PROTEIN W"/>
    <property type="match status" value="1"/>
</dbReference>
<dbReference type="InterPro" id="IPR028847">
    <property type="entry name" value="CENP-W"/>
</dbReference>
<dbReference type="SUPFAM" id="SSF47113">
    <property type="entry name" value="Histone-fold"/>
    <property type="match status" value="1"/>
</dbReference>
<feature type="compositionally biased region" description="Basic and acidic residues" evidence="8">
    <location>
        <begin position="52"/>
        <end position="62"/>
    </location>
</feature>
<feature type="region of interest" description="Disordered" evidence="8">
    <location>
        <begin position="181"/>
        <end position="215"/>
    </location>
</feature>
<dbReference type="AlphaFoldDB" id="A0A2R5GE55"/>
<keyword evidence="3" id="KW-0158">Chromosome</keyword>
<evidence type="ECO:0000256" key="6">
    <source>
        <dbReference type="ARBA" id="ARBA00023328"/>
    </source>
</evidence>
<keyword evidence="6" id="KW-0137">Centromere</keyword>
<protein>
    <recommendedName>
        <fullName evidence="11">Transcription factor CBF/NF-Y/archaeal histone domain-containing protein</fullName>
    </recommendedName>
</protein>
<keyword evidence="4" id="KW-0995">Kinetochore</keyword>
<dbReference type="GO" id="GO:0000278">
    <property type="term" value="P:mitotic cell cycle"/>
    <property type="evidence" value="ECO:0007669"/>
    <property type="project" value="InterPro"/>
</dbReference>
<name>A0A2R5GE55_9STRA</name>
<dbReference type="EMBL" id="BEYU01000053">
    <property type="protein sequence ID" value="GBG29222.1"/>
    <property type="molecule type" value="Genomic_DNA"/>
</dbReference>
<dbReference type="GO" id="GO:0051382">
    <property type="term" value="P:kinetochore assembly"/>
    <property type="evidence" value="ECO:0007669"/>
    <property type="project" value="InterPro"/>
</dbReference>
<evidence type="ECO:0000313" key="10">
    <source>
        <dbReference type="Proteomes" id="UP000241890"/>
    </source>
</evidence>
<comment type="caution">
    <text evidence="9">The sequence shown here is derived from an EMBL/GenBank/DDBJ whole genome shotgun (WGS) entry which is preliminary data.</text>
</comment>
<evidence type="ECO:0000313" key="9">
    <source>
        <dbReference type="EMBL" id="GBG29222.1"/>
    </source>
</evidence>
<evidence type="ECO:0000256" key="1">
    <source>
        <dbReference type="ARBA" id="ARBA00004123"/>
    </source>
</evidence>
<evidence type="ECO:0000256" key="8">
    <source>
        <dbReference type="SAM" id="MobiDB-lite"/>
    </source>
</evidence>
<evidence type="ECO:0000256" key="5">
    <source>
        <dbReference type="ARBA" id="ARBA00023242"/>
    </source>
</evidence>
<evidence type="ECO:0000256" key="7">
    <source>
        <dbReference type="ARBA" id="ARBA00038432"/>
    </source>
</evidence>
<reference evidence="9 10" key="1">
    <citation type="submission" date="2017-12" db="EMBL/GenBank/DDBJ databases">
        <title>Sequencing, de novo assembly and annotation of complete genome of a new Thraustochytrid species, strain FCC1311.</title>
        <authorList>
            <person name="Sedici K."/>
            <person name="Godart F."/>
            <person name="Aiese Cigliano R."/>
            <person name="Sanseverino W."/>
            <person name="Barakat M."/>
            <person name="Ortet P."/>
            <person name="Marechal E."/>
            <person name="Cagnac O."/>
            <person name="Amato A."/>
        </authorList>
    </citation>
    <scope>NUCLEOTIDE SEQUENCE [LARGE SCALE GENOMIC DNA]</scope>
</reference>